<keyword evidence="8 17" id="KW-0436">Ligase</keyword>
<keyword evidence="21" id="KW-1185">Reference proteome</keyword>
<keyword evidence="14" id="KW-0496">Mitochondrion</keyword>
<dbReference type="GeneTree" id="ENSGT00390000016526"/>
<comment type="cofactor">
    <cofactor evidence="17">
        <name>a monovalent cation</name>
        <dbReference type="ChEBI" id="CHEBI:60242"/>
    </cofactor>
    <text evidence="17">A monovalent cation.</text>
</comment>
<feature type="binding site" evidence="18">
    <location>
        <position position="305"/>
    </location>
    <ligand>
        <name>ATP</name>
        <dbReference type="ChEBI" id="CHEBI:30616"/>
    </ligand>
</feature>
<evidence type="ECO:0000256" key="6">
    <source>
        <dbReference type="ARBA" id="ARBA00022490"/>
    </source>
</evidence>
<reference evidence="20" key="3">
    <citation type="submission" date="2025-09" db="UniProtKB">
        <authorList>
            <consortium name="Ensembl"/>
        </authorList>
    </citation>
    <scope>IDENTIFICATION</scope>
</reference>
<dbReference type="GO" id="GO:0005829">
    <property type="term" value="C:cytosol"/>
    <property type="evidence" value="ECO:0000318"/>
    <property type="project" value="GO_Central"/>
</dbReference>
<evidence type="ECO:0000256" key="16">
    <source>
        <dbReference type="ARBA" id="ARBA00047493"/>
    </source>
</evidence>
<feature type="binding site" evidence="18">
    <location>
        <position position="319"/>
    </location>
    <ligand>
        <name>ATP</name>
        <dbReference type="ChEBI" id="CHEBI:30616"/>
    </ligand>
</feature>
<keyword evidence="13 19" id="KW-0460">Magnesium</keyword>
<comment type="subcellular location">
    <subcellularLocation>
        <location evidence="3">Cytoplasm</location>
    </subcellularLocation>
    <subcellularLocation>
        <location evidence="1">Mitochondrion inner membrane</location>
    </subcellularLocation>
    <subcellularLocation>
        <location evidence="2">Mitochondrion matrix</location>
    </subcellularLocation>
</comment>
<feature type="binding site" evidence="19">
    <location>
        <position position="155"/>
    </location>
    <ligand>
        <name>Mg(2+)</name>
        <dbReference type="ChEBI" id="CHEBI:18420"/>
        <label>1</label>
    </ligand>
</feature>
<accession>F6WRV9</accession>
<evidence type="ECO:0000256" key="19">
    <source>
        <dbReference type="PIRSR" id="PIRSR038895-2"/>
    </source>
</evidence>
<dbReference type="GO" id="GO:0046872">
    <property type="term" value="F:metal ion binding"/>
    <property type="evidence" value="ECO:0007669"/>
    <property type="project" value="UniProtKB-KW"/>
</dbReference>
<evidence type="ECO:0000313" key="21">
    <source>
        <dbReference type="Proteomes" id="UP000008144"/>
    </source>
</evidence>
<dbReference type="UniPathway" id="UPA00850"/>
<dbReference type="SUPFAM" id="SSF53244">
    <property type="entry name" value="MurD-like peptide ligases, peptide-binding domain"/>
    <property type="match status" value="1"/>
</dbReference>
<dbReference type="GO" id="GO:0005739">
    <property type="term" value="C:mitochondrion"/>
    <property type="evidence" value="ECO:0000318"/>
    <property type="project" value="GO_Central"/>
</dbReference>
<dbReference type="FunFam" id="3.90.190.20:FF:000043">
    <property type="entry name" value="Folylpolyglutamate synthase"/>
    <property type="match status" value="1"/>
</dbReference>
<sequence>DTKYEEAVQTLNELQCYKMLSAKQKLEGLGLLLMKEFLHRVDVSEKDINDLRVIHVTGTKGKGSTCAFVESILRKHGVKTGFYSSPHLLEVRERIRLNGRPISTDLFTKYFWEVHELLKISEDDYEAKIPSYFYMLTILAFYIFKHEKVGAAVIEVGIGGAFDATNVISRPICCGVAALGIDHTEYLGNTIEKIAWQKGGIFKPGTPAFTLPQPTEGMAVLKQRANEFNVDLKIVPNFDSYPRSDDLTLGLSGDHQKLNASLATQLANCWLQRTSMSPIMTSPNLLFPLNEPFRQGLHSCVWNGRGQVIKFRSVSFYLDGAHTVRSLTCATKWFMEESSTEEFHLKTSCEKILAFNVTNNRDAKQFLEILFPCGFSRSLFVPNIASHAPSRFNDQNNLKIPIENQIFRIFANRDAWKEVCQSRGTPTNNDEAQTFLSVADALSSVTEGRDEELWKTLQSMTSQEDYPTMKLRGKHLQVFVTGSLHLVGAFLMILKPDINE</sequence>
<dbReference type="Gene3D" id="3.40.1190.10">
    <property type="entry name" value="Mur-like, catalytic domain"/>
    <property type="match status" value="1"/>
</dbReference>
<keyword evidence="7 17" id="KW-0554">One-carbon metabolism</keyword>
<comment type="similarity">
    <text evidence="5 17">Belongs to the folylpolyglutamate synthase family.</text>
</comment>
<evidence type="ECO:0000256" key="14">
    <source>
        <dbReference type="ARBA" id="ARBA00023128"/>
    </source>
</evidence>
<comment type="pathway">
    <text evidence="4 17">Cofactor biosynthesis; tetrahydrofolylpolyglutamate biosynthesis.</text>
</comment>
<evidence type="ECO:0000256" key="10">
    <source>
        <dbReference type="ARBA" id="ARBA00022741"/>
    </source>
</evidence>
<dbReference type="InParanoid" id="F6WRV9"/>
<evidence type="ECO:0000256" key="13">
    <source>
        <dbReference type="ARBA" id="ARBA00022842"/>
    </source>
</evidence>
<dbReference type="HOGENOM" id="CLU_015869_0_3_1"/>
<evidence type="ECO:0000256" key="7">
    <source>
        <dbReference type="ARBA" id="ARBA00022563"/>
    </source>
</evidence>
<evidence type="ECO:0000313" key="20">
    <source>
        <dbReference type="Ensembl" id="ENSCINP00000004320.3"/>
    </source>
</evidence>
<name>F6WRV9_CIOIN</name>
<comment type="catalytic activity">
    <reaction evidence="16 17">
        <text>(6S)-5,6,7,8-tetrahydrofolyl-(gamma-L-Glu)(n) + L-glutamate + ATP = (6S)-5,6,7,8-tetrahydrofolyl-(gamma-L-Glu)(n+1) + ADP + phosphate + H(+)</text>
        <dbReference type="Rhea" id="RHEA:10580"/>
        <dbReference type="Rhea" id="RHEA-COMP:14738"/>
        <dbReference type="Rhea" id="RHEA-COMP:14740"/>
        <dbReference type="ChEBI" id="CHEBI:15378"/>
        <dbReference type="ChEBI" id="CHEBI:29985"/>
        <dbReference type="ChEBI" id="CHEBI:30616"/>
        <dbReference type="ChEBI" id="CHEBI:43474"/>
        <dbReference type="ChEBI" id="CHEBI:141005"/>
        <dbReference type="ChEBI" id="CHEBI:456216"/>
        <dbReference type="EC" id="6.3.2.17"/>
    </reaction>
</comment>
<dbReference type="InterPro" id="IPR001645">
    <property type="entry name" value="Folylpolyglutamate_synth"/>
</dbReference>
<reference evidence="20" key="2">
    <citation type="submission" date="2025-08" db="UniProtKB">
        <authorList>
            <consortium name="Ensembl"/>
        </authorList>
    </citation>
    <scope>IDENTIFICATION</scope>
</reference>
<dbReference type="PROSITE" id="PS01011">
    <property type="entry name" value="FOLYLPOLYGLU_SYNT_1"/>
    <property type="match status" value="1"/>
</dbReference>
<evidence type="ECO:0000256" key="18">
    <source>
        <dbReference type="PIRSR" id="PIRSR038895-1"/>
    </source>
</evidence>
<dbReference type="InterPro" id="IPR036565">
    <property type="entry name" value="Mur-like_cat_sf"/>
</dbReference>
<dbReference type="GO" id="GO:0006730">
    <property type="term" value="P:one-carbon metabolic process"/>
    <property type="evidence" value="ECO:0007669"/>
    <property type="project" value="UniProtKB-KW"/>
</dbReference>
<organism evidence="20 21">
    <name type="scientific">Ciona intestinalis</name>
    <name type="common">Transparent sea squirt</name>
    <name type="synonym">Ascidia intestinalis</name>
    <dbReference type="NCBI Taxonomy" id="7719"/>
    <lineage>
        <taxon>Eukaryota</taxon>
        <taxon>Metazoa</taxon>
        <taxon>Chordata</taxon>
        <taxon>Tunicata</taxon>
        <taxon>Ascidiacea</taxon>
        <taxon>Phlebobranchia</taxon>
        <taxon>Cionidae</taxon>
        <taxon>Ciona</taxon>
    </lineage>
</organism>
<keyword evidence="11" id="KW-0999">Mitochondrion inner membrane</keyword>
<dbReference type="GO" id="GO:0046901">
    <property type="term" value="P:tetrahydrofolylpolyglutamate biosynthetic process"/>
    <property type="evidence" value="ECO:0000318"/>
    <property type="project" value="GO_Central"/>
</dbReference>
<evidence type="ECO:0000256" key="5">
    <source>
        <dbReference type="ARBA" id="ARBA00008276"/>
    </source>
</evidence>
<dbReference type="Gene3D" id="3.90.190.20">
    <property type="entry name" value="Mur ligase, C-terminal domain"/>
    <property type="match status" value="1"/>
</dbReference>
<evidence type="ECO:0000256" key="15">
    <source>
        <dbReference type="ARBA" id="ARBA00023136"/>
    </source>
</evidence>
<dbReference type="GO" id="GO:0005524">
    <property type="term" value="F:ATP binding"/>
    <property type="evidence" value="ECO:0007669"/>
    <property type="project" value="UniProtKB-KW"/>
</dbReference>
<comment type="function">
    <text evidence="17">Catalyzes conversion of folates to polyglutamate derivatives allowing concentration of folate compounds in the cell and the intracellular retention of these cofactors, which are important substrates for most of the folate-dependent enzymes that are involved in one-carbon transfer reactions involved in purine, pyrimidine and amino acid synthesis.</text>
</comment>
<evidence type="ECO:0000256" key="2">
    <source>
        <dbReference type="ARBA" id="ARBA00004305"/>
    </source>
</evidence>
<evidence type="ECO:0000256" key="12">
    <source>
        <dbReference type="ARBA" id="ARBA00022840"/>
    </source>
</evidence>
<dbReference type="Ensembl" id="ENSCINT00000004320.3">
    <property type="protein sequence ID" value="ENSCINP00000004320.3"/>
    <property type="gene ID" value="ENSCING00000002123.3"/>
</dbReference>
<dbReference type="SUPFAM" id="SSF53623">
    <property type="entry name" value="MurD-like peptide ligases, catalytic domain"/>
    <property type="match status" value="1"/>
</dbReference>
<protein>
    <recommendedName>
        <fullName evidence="17">Folylpolyglutamate synthase</fullName>
        <ecNumber evidence="17">6.3.2.17</ecNumber>
    </recommendedName>
    <alternativeName>
        <fullName evidence="17">Folylpoly-gamma-glutamate synthetase</fullName>
    </alternativeName>
    <alternativeName>
        <fullName evidence="17">Tetrahydrofolylpolyglutamate synthase</fullName>
    </alternativeName>
</protein>
<dbReference type="InterPro" id="IPR018109">
    <property type="entry name" value="Folylpolyglutamate_synth_CS"/>
</dbReference>
<keyword evidence="12 18" id="KW-0067">ATP-binding</keyword>
<dbReference type="PIRSF" id="PIRSF038895">
    <property type="entry name" value="FPGS"/>
    <property type="match status" value="1"/>
</dbReference>
<dbReference type="InterPro" id="IPR036615">
    <property type="entry name" value="Mur_ligase_C_dom_sf"/>
</dbReference>
<dbReference type="Proteomes" id="UP000008144">
    <property type="component" value="Unassembled WGS sequence"/>
</dbReference>
<keyword evidence="15" id="KW-0472">Membrane</keyword>
<dbReference type="FunFam" id="3.40.1190.10:FF:000020">
    <property type="entry name" value="Folylpolyglutamate synthase"/>
    <property type="match status" value="1"/>
</dbReference>
<proteinExistence type="inferred from homology"/>
<dbReference type="EC" id="6.3.2.17" evidence="17"/>
<reference evidence="21" key="1">
    <citation type="journal article" date="2002" name="Science">
        <title>The draft genome of Ciona intestinalis: insights into chordate and vertebrate origins.</title>
        <authorList>
            <person name="Dehal P."/>
            <person name="Satou Y."/>
            <person name="Campbell R.K."/>
            <person name="Chapman J."/>
            <person name="Degnan B."/>
            <person name="De Tomaso A."/>
            <person name="Davidson B."/>
            <person name="Di Gregorio A."/>
            <person name="Gelpke M."/>
            <person name="Goodstein D.M."/>
            <person name="Harafuji N."/>
            <person name="Hastings K.E."/>
            <person name="Ho I."/>
            <person name="Hotta K."/>
            <person name="Huang W."/>
            <person name="Kawashima T."/>
            <person name="Lemaire P."/>
            <person name="Martinez D."/>
            <person name="Meinertzhagen I.A."/>
            <person name="Necula S."/>
            <person name="Nonaka M."/>
            <person name="Putnam N."/>
            <person name="Rash S."/>
            <person name="Saiga H."/>
            <person name="Satake M."/>
            <person name="Terry A."/>
            <person name="Yamada L."/>
            <person name="Wang H.G."/>
            <person name="Awazu S."/>
            <person name="Azumi K."/>
            <person name="Boore J."/>
            <person name="Branno M."/>
            <person name="Chin-Bow S."/>
            <person name="DeSantis R."/>
            <person name="Doyle S."/>
            <person name="Francino P."/>
            <person name="Keys D.N."/>
            <person name="Haga S."/>
            <person name="Hayashi H."/>
            <person name="Hino K."/>
            <person name="Imai K.S."/>
            <person name="Inaba K."/>
            <person name="Kano S."/>
            <person name="Kobayashi K."/>
            <person name="Kobayashi M."/>
            <person name="Lee B.I."/>
            <person name="Makabe K.W."/>
            <person name="Manohar C."/>
            <person name="Matassi G."/>
            <person name="Medina M."/>
            <person name="Mochizuki Y."/>
            <person name="Mount S."/>
            <person name="Morishita T."/>
            <person name="Miura S."/>
            <person name="Nakayama A."/>
            <person name="Nishizaka S."/>
            <person name="Nomoto H."/>
            <person name="Ohta F."/>
            <person name="Oishi K."/>
            <person name="Rigoutsos I."/>
            <person name="Sano M."/>
            <person name="Sasaki A."/>
            <person name="Sasakura Y."/>
            <person name="Shoguchi E."/>
            <person name="Shin-i T."/>
            <person name="Spagnuolo A."/>
            <person name="Stainier D."/>
            <person name="Suzuki M.M."/>
            <person name="Tassy O."/>
            <person name="Takatori N."/>
            <person name="Tokuoka M."/>
            <person name="Yagi K."/>
            <person name="Yoshizaki F."/>
            <person name="Wada S."/>
            <person name="Zhang C."/>
            <person name="Hyatt P.D."/>
            <person name="Larimer F."/>
            <person name="Detter C."/>
            <person name="Doggett N."/>
            <person name="Glavina T."/>
            <person name="Hawkins T."/>
            <person name="Richardson P."/>
            <person name="Lucas S."/>
            <person name="Kohara Y."/>
            <person name="Levine M."/>
            <person name="Satoh N."/>
            <person name="Rokhsar D.S."/>
        </authorList>
    </citation>
    <scope>NUCLEOTIDE SEQUENCE [LARGE SCALE GENOMIC DNA]</scope>
</reference>
<dbReference type="GO" id="GO:0005743">
    <property type="term" value="C:mitochondrial inner membrane"/>
    <property type="evidence" value="ECO:0007669"/>
    <property type="project" value="UniProtKB-SubCell"/>
</dbReference>
<evidence type="ECO:0000256" key="17">
    <source>
        <dbReference type="PIRNR" id="PIRNR038895"/>
    </source>
</evidence>
<evidence type="ECO:0000256" key="11">
    <source>
        <dbReference type="ARBA" id="ARBA00022792"/>
    </source>
</evidence>
<dbReference type="STRING" id="7719.ENSCINP00000004320"/>
<dbReference type="OMA" id="ESLDCCM"/>
<evidence type="ECO:0000256" key="1">
    <source>
        <dbReference type="ARBA" id="ARBA00004273"/>
    </source>
</evidence>
<dbReference type="FunCoup" id="F6WRV9">
    <property type="interactions" value="138"/>
</dbReference>
<dbReference type="GO" id="GO:0004326">
    <property type="term" value="F:tetrahydrofolylpolyglutamate synthase activity"/>
    <property type="evidence" value="ECO:0000318"/>
    <property type="project" value="GO_Central"/>
</dbReference>
<evidence type="ECO:0000256" key="8">
    <source>
        <dbReference type="ARBA" id="ARBA00022598"/>
    </source>
</evidence>
<evidence type="ECO:0000256" key="4">
    <source>
        <dbReference type="ARBA" id="ARBA00005150"/>
    </source>
</evidence>
<keyword evidence="10 18" id="KW-0547">Nucleotide-binding</keyword>
<dbReference type="InterPro" id="IPR023600">
    <property type="entry name" value="Folylpolyglutamate_synth_euk"/>
</dbReference>
<dbReference type="AlphaFoldDB" id="F6WRV9"/>
<dbReference type="NCBIfam" id="TIGR01499">
    <property type="entry name" value="folC"/>
    <property type="match status" value="1"/>
</dbReference>
<dbReference type="GO" id="GO:0005759">
    <property type="term" value="C:mitochondrial matrix"/>
    <property type="evidence" value="ECO:0007669"/>
    <property type="project" value="UniProtKB-SubCell"/>
</dbReference>
<keyword evidence="9 19" id="KW-0479">Metal-binding</keyword>
<feature type="binding site" evidence="19">
    <location>
        <position position="85"/>
    </location>
    <ligand>
        <name>Mg(2+)</name>
        <dbReference type="ChEBI" id="CHEBI:18420"/>
        <label>1</label>
    </ligand>
</feature>
<dbReference type="PROSITE" id="PS01012">
    <property type="entry name" value="FOLYLPOLYGLU_SYNT_2"/>
    <property type="match status" value="1"/>
</dbReference>
<dbReference type="PANTHER" id="PTHR11136:SF5">
    <property type="entry name" value="FOLYLPOLYGLUTAMATE SYNTHASE, MITOCHONDRIAL"/>
    <property type="match status" value="1"/>
</dbReference>
<keyword evidence="6" id="KW-0963">Cytoplasm</keyword>
<evidence type="ECO:0000256" key="9">
    <source>
        <dbReference type="ARBA" id="ARBA00022723"/>
    </source>
</evidence>
<dbReference type="GO" id="GO:0005737">
    <property type="term" value="C:cytoplasm"/>
    <property type="evidence" value="ECO:0000318"/>
    <property type="project" value="GO_Central"/>
</dbReference>
<dbReference type="PANTHER" id="PTHR11136">
    <property type="entry name" value="FOLYLPOLYGLUTAMATE SYNTHASE-RELATED"/>
    <property type="match status" value="1"/>
</dbReference>
<feature type="binding site" evidence="19">
    <location>
        <position position="183"/>
    </location>
    <ligand>
        <name>Mg(2+)</name>
        <dbReference type="ChEBI" id="CHEBI:18420"/>
        <label>1</label>
    </ligand>
</feature>
<evidence type="ECO:0000256" key="3">
    <source>
        <dbReference type="ARBA" id="ARBA00004496"/>
    </source>
</evidence>